<dbReference type="InterPro" id="IPR011006">
    <property type="entry name" value="CheY-like_superfamily"/>
</dbReference>
<gene>
    <name evidence="4" type="ORF">COT34_01375</name>
</gene>
<dbReference type="GO" id="GO:0000160">
    <property type="term" value="P:phosphorelay signal transduction system"/>
    <property type="evidence" value="ECO:0007669"/>
    <property type="project" value="InterPro"/>
</dbReference>
<dbReference type="InterPro" id="IPR050595">
    <property type="entry name" value="Bact_response_regulator"/>
</dbReference>
<dbReference type="PANTHER" id="PTHR44591">
    <property type="entry name" value="STRESS RESPONSE REGULATOR PROTEIN 1"/>
    <property type="match status" value="1"/>
</dbReference>
<dbReference type="Proteomes" id="UP000229390">
    <property type="component" value="Unassembled WGS sequence"/>
</dbReference>
<feature type="modified residue" description="4-aspartylphosphate" evidence="2">
    <location>
        <position position="52"/>
    </location>
</feature>
<evidence type="ECO:0000256" key="2">
    <source>
        <dbReference type="PROSITE-ProRule" id="PRU00169"/>
    </source>
</evidence>
<evidence type="ECO:0000313" key="4">
    <source>
        <dbReference type="EMBL" id="PIS38873.1"/>
    </source>
</evidence>
<organism evidence="4 5">
    <name type="scientific">Candidatus Nealsonbacteria bacterium CG08_land_8_20_14_0_20_43_11</name>
    <dbReference type="NCBI Taxonomy" id="1974706"/>
    <lineage>
        <taxon>Bacteria</taxon>
        <taxon>Candidatus Nealsoniibacteriota</taxon>
    </lineage>
</organism>
<dbReference type="PROSITE" id="PS50110">
    <property type="entry name" value="RESPONSE_REGULATORY"/>
    <property type="match status" value="1"/>
</dbReference>
<sequence length="124" mass="13904">MKKILFIEDEFALQKTLGDVLHQEGYEMISALDGETGLRLAKSAKPDVILLDLILPRVHGFTVLKQLKEDEETKAIPVIVLTNLEEMGDINRAIELGATTYLVKAQYSLEEVLEKVKKVLSLPK</sequence>
<name>A0A2M6T0Y9_9BACT</name>
<dbReference type="Gene3D" id="3.40.50.2300">
    <property type="match status" value="1"/>
</dbReference>
<evidence type="ECO:0000313" key="5">
    <source>
        <dbReference type="Proteomes" id="UP000229390"/>
    </source>
</evidence>
<proteinExistence type="predicted"/>
<accession>A0A2M6T0Y9</accession>
<dbReference type="SMART" id="SM00448">
    <property type="entry name" value="REC"/>
    <property type="match status" value="1"/>
</dbReference>
<protein>
    <submittedName>
        <fullName evidence="4">Response regulator</fullName>
    </submittedName>
</protein>
<dbReference type="Pfam" id="PF00072">
    <property type="entry name" value="Response_reg"/>
    <property type="match status" value="1"/>
</dbReference>
<dbReference type="InterPro" id="IPR001789">
    <property type="entry name" value="Sig_transdc_resp-reg_receiver"/>
</dbReference>
<reference evidence="5" key="1">
    <citation type="submission" date="2017-09" db="EMBL/GenBank/DDBJ databases">
        <title>Depth-based differentiation of microbial function through sediment-hosted aquifers and enrichment of novel symbionts in the deep terrestrial subsurface.</title>
        <authorList>
            <person name="Probst A.J."/>
            <person name="Ladd B."/>
            <person name="Jarett J.K."/>
            <person name="Geller-Mcgrath D.E."/>
            <person name="Sieber C.M.K."/>
            <person name="Emerson J.B."/>
            <person name="Anantharaman K."/>
            <person name="Thomas B.C."/>
            <person name="Malmstrom R."/>
            <person name="Stieglmeier M."/>
            <person name="Klingl A."/>
            <person name="Woyke T."/>
            <person name="Ryan C.M."/>
            <person name="Banfield J.F."/>
        </authorList>
    </citation>
    <scope>NUCLEOTIDE SEQUENCE [LARGE SCALE GENOMIC DNA]</scope>
</reference>
<evidence type="ECO:0000256" key="1">
    <source>
        <dbReference type="ARBA" id="ARBA00022553"/>
    </source>
</evidence>
<feature type="domain" description="Response regulatory" evidence="3">
    <location>
        <begin position="3"/>
        <end position="119"/>
    </location>
</feature>
<evidence type="ECO:0000259" key="3">
    <source>
        <dbReference type="PROSITE" id="PS50110"/>
    </source>
</evidence>
<dbReference type="EMBL" id="PEYE01000026">
    <property type="protein sequence ID" value="PIS38873.1"/>
    <property type="molecule type" value="Genomic_DNA"/>
</dbReference>
<keyword evidence="1 2" id="KW-0597">Phosphoprotein</keyword>
<dbReference type="PANTHER" id="PTHR44591:SF3">
    <property type="entry name" value="RESPONSE REGULATORY DOMAIN-CONTAINING PROTEIN"/>
    <property type="match status" value="1"/>
</dbReference>
<dbReference type="SUPFAM" id="SSF52172">
    <property type="entry name" value="CheY-like"/>
    <property type="match status" value="1"/>
</dbReference>
<dbReference type="AlphaFoldDB" id="A0A2M6T0Y9"/>
<comment type="caution">
    <text evidence="4">The sequence shown here is derived from an EMBL/GenBank/DDBJ whole genome shotgun (WGS) entry which is preliminary data.</text>
</comment>